<evidence type="ECO:0000313" key="3">
    <source>
        <dbReference type="WBParaSite" id="Minc3s00139g05812"/>
    </source>
</evidence>
<evidence type="ECO:0000256" key="1">
    <source>
        <dbReference type="SAM" id="MobiDB-lite"/>
    </source>
</evidence>
<evidence type="ECO:0000313" key="2">
    <source>
        <dbReference type="Proteomes" id="UP000887563"/>
    </source>
</evidence>
<proteinExistence type="predicted"/>
<accession>A0A914KW07</accession>
<feature type="region of interest" description="Disordered" evidence="1">
    <location>
        <begin position="68"/>
        <end position="94"/>
    </location>
</feature>
<feature type="compositionally biased region" description="Basic and acidic residues" evidence="1">
    <location>
        <begin position="85"/>
        <end position="94"/>
    </location>
</feature>
<dbReference type="AlphaFoldDB" id="A0A914KW07"/>
<organism evidence="2 3">
    <name type="scientific">Meloidogyne incognita</name>
    <name type="common">Southern root-knot nematode worm</name>
    <name type="synonym">Oxyuris incognita</name>
    <dbReference type="NCBI Taxonomy" id="6306"/>
    <lineage>
        <taxon>Eukaryota</taxon>
        <taxon>Metazoa</taxon>
        <taxon>Ecdysozoa</taxon>
        <taxon>Nematoda</taxon>
        <taxon>Chromadorea</taxon>
        <taxon>Rhabditida</taxon>
        <taxon>Tylenchina</taxon>
        <taxon>Tylenchomorpha</taxon>
        <taxon>Tylenchoidea</taxon>
        <taxon>Meloidogynidae</taxon>
        <taxon>Meloidogyninae</taxon>
        <taxon>Meloidogyne</taxon>
        <taxon>Meloidogyne incognita group</taxon>
    </lineage>
</organism>
<protein>
    <submittedName>
        <fullName evidence="3">Candidate secreted effector</fullName>
    </submittedName>
</protein>
<name>A0A914KW07_MELIC</name>
<reference evidence="3" key="1">
    <citation type="submission" date="2022-11" db="UniProtKB">
        <authorList>
            <consortium name="WormBaseParasite"/>
        </authorList>
    </citation>
    <scope>IDENTIFICATION</scope>
</reference>
<sequence>MFQMSKLKEHLLKHFQIKTKEELMNILYGPNFKKSYIPFFTKFLADVRGKILRRQMLAGQKAAVEEQKPKSLTKILPKKRRKTERRKENIKKAI</sequence>
<dbReference type="WBParaSite" id="Minc3s00139g05812">
    <property type="protein sequence ID" value="Minc3s00139g05812"/>
    <property type="gene ID" value="Minc3s00139g05812"/>
</dbReference>
<dbReference type="Proteomes" id="UP000887563">
    <property type="component" value="Unplaced"/>
</dbReference>
<keyword evidence="2" id="KW-1185">Reference proteome</keyword>